<name>A0ABY9LG36_9STRE</name>
<protein>
    <submittedName>
        <fullName evidence="2">Arm DNA-binding domain-containing protein</fullName>
    </submittedName>
</protein>
<organism evidence="2 3">
    <name type="scientific">Streptococcus didelphis</name>
    <dbReference type="NCBI Taxonomy" id="102886"/>
    <lineage>
        <taxon>Bacteria</taxon>
        <taxon>Bacillati</taxon>
        <taxon>Bacillota</taxon>
        <taxon>Bacilli</taxon>
        <taxon>Lactobacillales</taxon>
        <taxon>Streptococcaceae</taxon>
        <taxon>Streptococcus</taxon>
    </lineage>
</organism>
<dbReference type="EMBL" id="CP110509">
    <property type="protein sequence ID" value="WMB27861.1"/>
    <property type="molecule type" value="Genomic_DNA"/>
</dbReference>
<dbReference type="RefSeq" id="WP_371134308.1">
    <property type="nucleotide sequence ID" value="NZ_CP110509.1"/>
</dbReference>
<evidence type="ECO:0000313" key="3">
    <source>
        <dbReference type="Proteomes" id="UP001238096"/>
    </source>
</evidence>
<sequence length="97" mass="11597">MARVRKRGKTYSYEIKRAGKVVAHDSGFKTKREADKVAKEIEVQLDSKLDYRLQPEMSLVELFQSWLDVEIFSQNIQSQTKKKYEKRKRKIEEFLEI</sequence>
<accession>A0ABY9LG36</accession>
<evidence type="ECO:0000313" key="2">
    <source>
        <dbReference type="EMBL" id="WMB27861.1"/>
    </source>
</evidence>
<reference evidence="3" key="1">
    <citation type="submission" date="2022-10" db="EMBL/GenBank/DDBJ databases">
        <title>Streptococcus didelphis as causative of fatal infections in opossums (Didelphis albiventris).</title>
        <authorList>
            <person name="Breyer G.M."/>
            <person name="Da Silva M.E.R.J."/>
            <person name="Siqueira F.M."/>
        </authorList>
    </citation>
    <scope>NUCLEOTIDE SEQUENCE [LARGE SCALE GENOMIC DNA]</scope>
    <source>
        <strain evidence="3">LBVP101/21</strain>
    </source>
</reference>
<keyword evidence="3" id="KW-1185">Reference proteome</keyword>
<evidence type="ECO:0000259" key="1">
    <source>
        <dbReference type="Pfam" id="PF14657"/>
    </source>
</evidence>
<gene>
    <name evidence="2" type="ORF">N1496_07360</name>
</gene>
<dbReference type="Pfam" id="PF14657">
    <property type="entry name" value="Arm-DNA-bind_4"/>
    <property type="match status" value="1"/>
</dbReference>
<dbReference type="Proteomes" id="UP001238096">
    <property type="component" value="Chromosome"/>
</dbReference>
<feature type="domain" description="AP2-like integrase N-terminal" evidence="1">
    <location>
        <begin position="26"/>
        <end position="46"/>
    </location>
</feature>
<dbReference type="InterPro" id="IPR028259">
    <property type="entry name" value="AP2-like_int_N"/>
</dbReference>
<proteinExistence type="predicted"/>
<dbReference type="GO" id="GO:0003677">
    <property type="term" value="F:DNA binding"/>
    <property type="evidence" value="ECO:0007669"/>
    <property type="project" value="UniProtKB-KW"/>
</dbReference>
<keyword evidence="2" id="KW-0238">DNA-binding</keyword>